<dbReference type="InterPro" id="IPR036291">
    <property type="entry name" value="NAD(P)-bd_dom_sf"/>
</dbReference>
<accession>A0A5N5QH39</accession>
<dbReference type="SUPFAM" id="SSF51735">
    <property type="entry name" value="NAD(P)-binding Rossmann-fold domains"/>
    <property type="match status" value="1"/>
</dbReference>
<dbReference type="Gene3D" id="3.90.180.10">
    <property type="entry name" value="Medium-chain alcohol dehydrogenases, catalytic domain"/>
    <property type="match status" value="1"/>
</dbReference>
<comment type="caution">
    <text evidence="4">The sequence shown here is derived from an EMBL/GenBank/DDBJ whole genome shotgun (WGS) entry which is preliminary data.</text>
</comment>
<dbReference type="PROSITE" id="PS00059">
    <property type="entry name" value="ADH_ZINC"/>
    <property type="match status" value="1"/>
</dbReference>
<dbReference type="Pfam" id="PF08240">
    <property type="entry name" value="ADH_N"/>
    <property type="match status" value="1"/>
</dbReference>
<comment type="cofactor">
    <cofactor evidence="2">
        <name>Zn(2+)</name>
        <dbReference type="ChEBI" id="CHEBI:29105"/>
    </cofactor>
</comment>
<comment type="similarity">
    <text evidence="2">Belongs to the zinc-containing alcohol dehydrogenase family.</text>
</comment>
<dbReference type="GO" id="GO:0016491">
    <property type="term" value="F:oxidoreductase activity"/>
    <property type="evidence" value="ECO:0007669"/>
    <property type="project" value="UniProtKB-KW"/>
</dbReference>
<dbReference type="Gene3D" id="3.40.50.720">
    <property type="entry name" value="NAD(P)-binding Rossmann-like Domain"/>
    <property type="match status" value="1"/>
</dbReference>
<dbReference type="Pfam" id="PF00107">
    <property type="entry name" value="ADH_zinc_N"/>
    <property type="match status" value="1"/>
</dbReference>
<evidence type="ECO:0000256" key="2">
    <source>
        <dbReference type="RuleBase" id="RU361277"/>
    </source>
</evidence>
<dbReference type="InterPro" id="IPR018713">
    <property type="entry name" value="MPAB/Lcp_cat_dom"/>
</dbReference>
<keyword evidence="1" id="KW-0560">Oxidoreductase</keyword>
<dbReference type="GO" id="GO:0008270">
    <property type="term" value="F:zinc ion binding"/>
    <property type="evidence" value="ECO:0007669"/>
    <property type="project" value="InterPro"/>
</dbReference>
<name>A0A5N5QH39_9AGAM</name>
<dbReference type="InterPro" id="IPR002328">
    <property type="entry name" value="ADH_Zn_CS"/>
</dbReference>
<protein>
    <recommendedName>
        <fullName evidence="3">Enoyl reductase (ER) domain-containing protein</fullName>
    </recommendedName>
</protein>
<keyword evidence="2" id="KW-0479">Metal-binding</keyword>
<dbReference type="InterPro" id="IPR037473">
    <property type="entry name" value="Lcp-like"/>
</dbReference>
<sequence length="936" mass="102998">MFVVDNIPKPKLEDVVEIRHSRQTEKLRPGTVCSKWDHVFLWDENCVKASILEQWRQHADPYCDEALLETFPSSSSSIGVDLLEAVELRAAQGPGAARDFMEHVNRVPPEGVNAPDAQICRGQAFFYKYSTPILAGLMHFSLAGGFASARITRVLHAVSYLIPGKIDKTGEYSINRATNDRTFKRLTETSQMILDAMGGNIGLAQREGKFIERGSHDLVPGGEGWRSVVRVRLLHGTARRRIMERVRHGESTEKQGIPNYNFSVDGYPINQEDMAATLASFCTAPLWCMSRQGYDSPASEKGDFIALWRHIGYYLGVEPEILSRHFSSLEVSNKFLASVVTHLLETPETDPSTPILSPPTMPILRAVSDRPPFPSTLAYHCALARFLVGNSMADHLGIPRTPSLEYYRLRTKLFFTKLPFLFGKVYRIRNWEARRVRLSREGLSRVVRWQLGMRRTAFRPRREDGSIAEGVEEAEAVVPNAILGRAFMREYNILMYEMVGAMGGAILSLFLLGWKVNQAFANHAMPSAGLPQGLPKIQKAVVCPGPGQPWSVLRDFPVPTPEPHDVLIKVIAVGLCGGDAVLRNGMVPGLNYPVVAGHEVVGRIVAFGSKVEEECNTNNSVWKWSIGQRVGVGWNAGRCQKCYYCENGNPQGCHMGEHVSSGLLSYKTHEVVAHATALTRNGGLAEYMVAHHTAITPYPDKLSSLQAPLLCAGLTCFNALRHTRAKPGDSVLIIGCGGLGHVAIPLVRALGMRPIVVSRTESKLKAAIDLGAEAFIATTKWPAPSNESEDGLVKEIIRVADAPFHRSGPGGVNVILQTAPEEEILRRTTGALAMASTMEKDAEILLFGEPESLKIDLPLMPFLLKKASIRGWTAGVSKDAHDTLRFCMQTGVRCVVQTTTMDGAEDAFTNMGAARFRTIVVVDAEAIDQERAEGFE</sequence>
<keyword evidence="2" id="KW-0862">Zinc</keyword>
<dbReference type="OrthoDB" id="6361347at2759"/>
<dbReference type="Proteomes" id="UP000383932">
    <property type="component" value="Unassembled WGS sequence"/>
</dbReference>
<dbReference type="EMBL" id="SSOP01000145">
    <property type="protein sequence ID" value="KAB5590776.1"/>
    <property type="molecule type" value="Genomic_DNA"/>
</dbReference>
<evidence type="ECO:0000313" key="5">
    <source>
        <dbReference type="Proteomes" id="UP000383932"/>
    </source>
</evidence>
<organism evidence="4 5">
    <name type="scientific">Ceratobasidium theobromae</name>
    <dbReference type="NCBI Taxonomy" id="1582974"/>
    <lineage>
        <taxon>Eukaryota</taxon>
        <taxon>Fungi</taxon>
        <taxon>Dikarya</taxon>
        <taxon>Basidiomycota</taxon>
        <taxon>Agaricomycotina</taxon>
        <taxon>Agaricomycetes</taxon>
        <taxon>Cantharellales</taxon>
        <taxon>Ceratobasidiaceae</taxon>
        <taxon>Ceratobasidium</taxon>
    </lineage>
</organism>
<dbReference type="AlphaFoldDB" id="A0A5N5QH39"/>
<evidence type="ECO:0000259" key="3">
    <source>
        <dbReference type="SMART" id="SM00829"/>
    </source>
</evidence>
<dbReference type="InterPro" id="IPR013154">
    <property type="entry name" value="ADH-like_N"/>
</dbReference>
<dbReference type="Pfam" id="PF09995">
    <property type="entry name" value="MPAB_Lcp_cat"/>
    <property type="match status" value="1"/>
</dbReference>
<dbReference type="InterPro" id="IPR011032">
    <property type="entry name" value="GroES-like_sf"/>
</dbReference>
<evidence type="ECO:0000313" key="4">
    <source>
        <dbReference type="EMBL" id="KAB5590776.1"/>
    </source>
</evidence>
<reference evidence="4 5" key="1">
    <citation type="journal article" date="2019" name="Fungal Biol. Biotechnol.">
        <title>Draft genome sequence of fastidious pathogen Ceratobasidium theobromae, which causes vascular-streak dieback in Theobroma cacao.</title>
        <authorList>
            <person name="Ali S.S."/>
            <person name="Asman A."/>
            <person name="Shao J."/>
            <person name="Firmansyah A.P."/>
            <person name="Susilo A.W."/>
            <person name="Rosmana A."/>
            <person name="McMahon P."/>
            <person name="Junaid M."/>
            <person name="Guest D."/>
            <person name="Kheng T.Y."/>
            <person name="Meinhardt L.W."/>
            <person name="Bailey B.A."/>
        </authorList>
    </citation>
    <scope>NUCLEOTIDE SEQUENCE [LARGE SCALE GENOMIC DNA]</scope>
    <source>
        <strain evidence="4 5">CT2</strain>
    </source>
</reference>
<dbReference type="PANTHER" id="PTHR37539:SF1">
    <property type="entry name" value="ER-BOUND OXYGENASE MPAB_MPAB'_RUBBER OXYGENASE CATALYTIC DOMAIN-CONTAINING PROTEIN"/>
    <property type="match status" value="1"/>
</dbReference>
<evidence type="ECO:0000256" key="1">
    <source>
        <dbReference type="ARBA" id="ARBA00023002"/>
    </source>
</evidence>
<gene>
    <name evidence="4" type="ORF">CTheo_5770</name>
</gene>
<dbReference type="PANTHER" id="PTHR37539">
    <property type="entry name" value="SECRETED PROTEIN-RELATED"/>
    <property type="match status" value="1"/>
</dbReference>
<dbReference type="InterPro" id="IPR020843">
    <property type="entry name" value="ER"/>
</dbReference>
<dbReference type="SUPFAM" id="SSF50129">
    <property type="entry name" value="GroES-like"/>
    <property type="match status" value="1"/>
</dbReference>
<dbReference type="SMART" id="SM00829">
    <property type="entry name" value="PKS_ER"/>
    <property type="match status" value="1"/>
</dbReference>
<dbReference type="InterPro" id="IPR013149">
    <property type="entry name" value="ADH-like_C"/>
</dbReference>
<proteinExistence type="inferred from homology"/>
<feature type="domain" description="Enoyl reductase (ER)" evidence="3">
    <location>
        <begin position="547"/>
        <end position="921"/>
    </location>
</feature>
<keyword evidence="5" id="KW-1185">Reference proteome</keyword>